<dbReference type="Gene3D" id="1.10.357.10">
    <property type="entry name" value="Tetracycline Repressor, domain 2"/>
    <property type="match status" value="1"/>
</dbReference>
<dbReference type="SUPFAM" id="SSF46689">
    <property type="entry name" value="Homeodomain-like"/>
    <property type="match status" value="1"/>
</dbReference>
<dbReference type="Pfam" id="PF00440">
    <property type="entry name" value="TetR_N"/>
    <property type="match status" value="1"/>
</dbReference>
<feature type="domain" description="HTH tetR-type" evidence="5">
    <location>
        <begin position="6"/>
        <end position="66"/>
    </location>
</feature>
<evidence type="ECO:0000256" key="2">
    <source>
        <dbReference type="ARBA" id="ARBA00023125"/>
    </source>
</evidence>
<dbReference type="InterPro" id="IPR036271">
    <property type="entry name" value="Tet_transcr_reg_TetR-rel_C_sf"/>
</dbReference>
<evidence type="ECO:0000259" key="5">
    <source>
        <dbReference type="PROSITE" id="PS50977"/>
    </source>
</evidence>
<evidence type="ECO:0000313" key="7">
    <source>
        <dbReference type="Proteomes" id="UP000650424"/>
    </source>
</evidence>
<evidence type="ECO:0000313" key="6">
    <source>
        <dbReference type="EMBL" id="MBC3918889.1"/>
    </source>
</evidence>
<keyword evidence="3" id="KW-0804">Transcription</keyword>
<dbReference type="PANTHER" id="PTHR30055:SF234">
    <property type="entry name" value="HTH-TYPE TRANSCRIPTIONAL REGULATOR BETI"/>
    <property type="match status" value="1"/>
</dbReference>
<feature type="DNA-binding region" description="H-T-H motif" evidence="4">
    <location>
        <begin position="29"/>
        <end position="48"/>
    </location>
</feature>
<dbReference type="PROSITE" id="PS50977">
    <property type="entry name" value="HTH_TETR_2"/>
    <property type="match status" value="1"/>
</dbReference>
<dbReference type="RefSeq" id="WP_186948141.1">
    <property type="nucleotide sequence ID" value="NZ_JACOGF010000007.1"/>
</dbReference>
<reference evidence="6 7" key="1">
    <citation type="submission" date="2020-08" db="EMBL/GenBank/DDBJ databases">
        <title>Novel species isolated from subtropical streams in China.</title>
        <authorList>
            <person name="Lu H."/>
        </authorList>
    </citation>
    <scope>NUCLEOTIDE SEQUENCE [LARGE SCALE GENOMIC DNA]</scope>
    <source>
        <strain evidence="6 7">CY18W</strain>
    </source>
</reference>
<dbReference type="PANTHER" id="PTHR30055">
    <property type="entry name" value="HTH-TYPE TRANSCRIPTIONAL REGULATOR RUTR"/>
    <property type="match status" value="1"/>
</dbReference>
<keyword evidence="1" id="KW-0805">Transcription regulation</keyword>
<organism evidence="6 7">
    <name type="scientific">Undibacterium hunanense</name>
    <dbReference type="NCBI Taxonomy" id="2762292"/>
    <lineage>
        <taxon>Bacteria</taxon>
        <taxon>Pseudomonadati</taxon>
        <taxon>Pseudomonadota</taxon>
        <taxon>Betaproteobacteria</taxon>
        <taxon>Burkholderiales</taxon>
        <taxon>Oxalobacteraceae</taxon>
        <taxon>Undibacterium</taxon>
    </lineage>
</organism>
<dbReference type="PRINTS" id="PR00455">
    <property type="entry name" value="HTHTETR"/>
</dbReference>
<evidence type="ECO:0000256" key="1">
    <source>
        <dbReference type="ARBA" id="ARBA00023015"/>
    </source>
</evidence>
<dbReference type="EMBL" id="JACOGF010000007">
    <property type="protein sequence ID" value="MBC3918889.1"/>
    <property type="molecule type" value="Genomic_DNA"/>
</dbReference>
<comment type="caution">
    <text evidence="6">The sequence shown here is derived from an EMBL/GenBank/DDBJ whole genome shotgun (WGS) entry which is preliminary data.</text>
</comment>
<dbReference type="Proteomes" id="UP000650424">
    <property type="component" value="Unassembled WGS sequence"/>
</dbReference>
<dbReference type="InterPro" id="IPR050109">
    <property type="entry name" value="HTH-type_TetR-like_transc_reg"/>
</dbReference>
<keyword evidence="2 4" id="KW-0238">DNA-binding</keyword>
<proteinExistence type="predicted"/>
<gene>
    <name evidence="6" type="ORF">H8L32_15470</name>
</gene>
<evidence type="ECO:0000256" key="3">
    <source>
        <dbReference type="ARBA" id="ARBA00023163"/>
    </source>
</evidence>
<dbReference type="InterPro" id="IPR001647">
    <property type="entry name" value="HTH_TetR"/>
</dbReference>
<accession>A0ABR6ZSR1</accession>
<evidence type="ECO:0000256" key="4">
    <source>
        <dbReference type="PROSITE-ProRule" id="PRU00335"/>
    </source>
</evidence>
<name>A0ABR6ZSR1_9BURK</name>
<keyword evidence="7" id="KW-1185">Reference proteome</keyword>
<protein>
    <submittedName>
        <fullName evidence="6">TetR/AcrR family transcriptional regulator</fullName>
    </submittedName>
</protein>
<dbReference type="InterPro" id="IPR009057">
    <property type="entry name" value="Homeodomain-like_sf"/>
</dbReference>
<sequence>MARPSQQLDEVLLQSGRVLFAQYGCSGLSLRLLAEHAGVNVGMFHYHFRSKDNYLTQLLQTMYEEMFVQLQAEVDHAGSPRQRLRQALCLLGRLLREHGNWIGRVWTDASMGETVATQFLQKNGSRHVQLIVGLLMEAMQAGELAMQPPMQALTFLMGSVAAPMLVAPRALELGFVPAILQLPLQHVLSDEGIADRVNRALYALAASKEDMNHD</sequence>
<dbReference type="SUPFAM" id="SSF48498">
    <property type="entry name" value="Tetracyclin repressor-like, C-terminal domain"/>
    <property type="match status" value="1"/>
</dbReference>